<sequence>MSRRRSTGDLVPRDVTQILAREAKVQRGQKKPGSSLGQAFGWLKGSRKKKGLGNGLNRTGIGVTDAKQGLQNQDPAKAGPKGNEEQKRLTVHYSTSQHYQENVFIEGSRPQYLEDLHTEAQEGLKIQQQEDTLRPEQDISSKDDGSSPESRSTTGSTDTTVNIQPLNPVKILDKSRKRGPEDHHHGHTQPGPERLDPSPLQYLARPLPPPSASVFNDVSFLQERQGPVMSMSPQATYMSTIIPNAVLPSSIDVIETTAAVAGRVAA</sequence>
<evidence type="ECO:0000313" key="2">
    <source>
        <dbReference type="Proteomes" id="UP001057452"/>
    </source>
</evidence>
<accession>A0ACB9WU09</accession>
<dbReference type="Proteomes" id="UP001057452">
    <property type="component" value="Chromosome 11"/>
</dbReference>
<organism evidence="1 2">
    <name type="scientific">Chaenocephalus aceratus</name>
    <name type="common">Blackfin icefish</name>
    <name type="synonym">Chaenichthys aceratus</name>
    <dbReference type="NCBI Taxonomy" id="36190"/>
    <lineage>
        <taxon>Eukaryota</taxon>
        <taxon>Metazoa</taxon>
        <taxon>Chordata</taxon>
        <taxon>Craniata</taxon>
        <taxon>Vertebrata</taxon>
        <taxon>Euteleostomi</taxon>
        <taxon>Actinopterygii</taxon>
        <taxon>Neopterygii</taxon>
        <taxon>Teleostei</taxon>
        <taxon>Neoteleostei</taxon>
        <taxon>Acanthomorphata</taxon>
        <taxon>Eupercaria</taxon>
        <taxon>Perciformes</taxon>
        <taxon>Notothenioidei</taxon>
        <taxon>Channichthyidae</taxon>
        <taxon>Chaenocephalus</taxon>
    </lineage>
</organism>
<reference evidence="1" key="1">
    <citation type="submission" date="2022-05" db="EMBL/GenBank/DDBJ databases">
        <title>Chromosome-level genome of Chaenocephalus aceratus.</title>
        <authorList>
            <person name="Park H."/>
        </authorList>
    </citation>
    <scope>NUCLEOTIDE SEQUENCE</scope>
    <source>
        <strain evidence="1">KU_202001</strain>
    </source>
</reference>
<evidence type="ECO:0000313" key="1">
    <source>
        <dbReference type="EMBL" id="KAI4817471.1"/>
    </source>
</evidence>
<keyword evidence="2" id="KW-1185">Reference proteome</keyword>
<comment type="caution">
    <text evidence="1">The sequence shown here is derived from an EMBL/GenBank/DDBJ whole genome shotgun (WGS) entry which is preliminary data.</text>
</comment>
<name>A0ACB9WU09_CHAAC</name>
<proteinExistence type="predicted"/>
<feature type="non-terminal residue" evidence="1">
    <location>
        <position position="266"/>
    </location>
</feature>
<protein>
    <submittedName>
        <fullName evidence="1">Uncharacterized protein</fullName>
    </submittedName>
</protein>
<gene>
    <name evidence="1" type="ORF">KUCAC02_010870</name>
</gene>
<dbReference type="EMBL" id="CM043795">
    <property type="protein sequence ID" value="KAI4817471.1"/>
    <property type="molecule type" value="Genomic_DNA"/>
</dbReference>